<dbReference type="EMBL" id="JACGCI010000275">
    <property type="protein sequence ID" value="KAF6741202.1"/>
    <property type="molecule type" value="Genomic_DNA"/>
</dbReference>
<keyword evidence="2" id="KW-1185">Reference proteome</keyword>
<sequence>METGLDCPETPAEGVMQGEEEPQFDHELSSQILFLRALLTLHTLLAASSQLGSYIREFTLYLPNDSLMDALDEADIDHKRPLSAEQQLREIETLSQINTLFPLVAHHLMNLRKLSLVSYSCRPTPFAQPSILAKGSVQKVSRGPFRMDWDALPLSVREGIKKMYESEHLSCMELRGVVLPPRMVFRGHYGLGYTCGGTMSSGLRELTLVAHCPMELEHLDDIEASEPCFCPDPLPSPTPSPPTPLSLARPVAPPTPVLTTIRLGYCGTVFLRYITTVYSDAFTSLKDLKLNVIERDLGICQWFLGVPSQQTSPDISPQISPPESHQVTASGGPILESFDCTIRCNTAHSSFNSRGLHALDFSGPACERLGITHRIWSVTNGSVDHTFAPSEEAG</sequence>
<evidence type="ECO:0000313" key="2">
    <source>
        <dbReference type="Proteomes" id="UP000521943"/>
    </source>
</evidence>
<dbReference type="OrthoDB" id="3051707at2759"/>
<dbReference type="AlphaFoldDB" id="A0A8H6H7Y9"/>
<reference evidence="1 2" key="1">
    <citation type="submission" date="2020-07" db="EMBL/GenBank/DDBJ databases">
        <title>Comparative genomics of pyrophilous fungi reveals a link between fire events and developmental genes.</title>
        <authorList>
            <consortium name="DOE Joint Genome Institute"/>
            <person name="Steindorff A.S."/>
            <person name="Carver A."/>
            <person name="Calhoun S."/>
            <person name="Stillman K."/>
            <person name="Liu H."/>
            <person name="Lipzen A."/>
            <person name="Pangilinan J."/>
            <person name="Labutti K."/>
            <person name="Bruns T.D."/>
            <person name="Grigoriev I.V."/>
        </authorList>
    </citation>
    <scope>NUCLEOTIDE SEQUENCE [LARGE SCALE GENOMIC DNA]</scope>
    <source>
        <strain evidence="1 2">CBS 144469</strain>
    </source>
</reference>
<protein>
    <submittedName>
        <fullName evidence="1">Uncharacterized protein</fullName>
    </submittedName>
</protein>
<accession>A0A8H6H7Y9</accession>
<name>A0A8H6H7Y9_9AGAR</name>
<evidence type="ECO:0000313" key="1">
    <source>
        <dbReference type="EMBL" id="KAF6741202.1"/>
    </source>
</evidence>
<proteinExistence type="predicted"/>
<dbReference type="Proteomes" id="UP000521943">
    <property type="component" value="Unassembled WGS sequence"/>
</dbReference>
<gene>
    <name evidence="1" type="ORF">DFP72DRAFT_1084657</name>
</gene>
<comment type="caution">
    <text evidence="1">The sequence shown here is derived from an EMBL/GenBank/DDBJ whole genome shotgun (WGS) entry which is preliminary data.</text>
</comment>
<organism evidence="1 2">
    <name type="scientific">Ephemerocybe angulata</name>
    <dbReference type="NCBI Taxonomy" id="980116"/>
    <lineage>
        <taxon>Eukaryota</taxon>
        <taxon>Fungi</taxon>
        <taxon>Dikarya</taxon>
        <taxon>Basidiomycota</taxon>
        <taxon>Agaricomycotina</taxon>
        <taxon>Agaricomycetes</taxon>
        <taxon>Agaricomycetidae</taxon>
        <taxon>Agaricales</taxon>
        <taxon>Agaricineae</taxon>
        <taxon>Psathyrellaceae</taxon>
        <taxon>Ephemerocybe</taxon>
    </lineage>
</organism>